<feature type="region of interest" description="Disordered" evidence="1">
    <location>
        <begin position="137"/>
        <end position="156"/>
    </location>
</feature>
<dbReference type="Proteomes" id="UP001218218">
    <property type="component" value="Unassembled WGS sequence"/>
</dbReference>
<keyword evidence="3" id="KW-1185">Reference proteome</keyword>
<dbReference type="EMBL" id="JARIHO010000025">
    <property type="protein sequence ID" value="KAJ7342406.1"/>
    <property type="molecule type" value="Genomic_DNA"/>
</dbReference>
<evidence type="ECO:0000313" key="2">
    <source>
        <dbReference type="EMBL" id="KAJ7342406.1"/>
    </source>
</evidence>
<evidence type="ECO:0000313" key="3">
    <source>
        <dbReference type="Proteomes" id="UP001218218"/>
    </source>
</evidence>
<proteinExistence type="predicted"/>
<feature type="compositionally biased region" description="Polar residues" evidence="1">
    <location>
        <begin position="137"/>
        <end position="146"/>
    </location>
</feature>
<protein>
    <recommendedName>
        <fullName evidence="4">DUF4939 domain-containing protein</fullName>
    </recommendedName>
</protein>
<comment type="caution">
    <text evidence="2">The sequence shown here is derived from an EMBL/GenBank/DDBJ whole genome shotgun (WGS) entry which is preliminary data.</text>
</comment>
<name>A0AAD6ZWG7_9AGAR</name>
<organism evidence="2 3">
    <name type="scientific">Mycena albidolilacea</name>
    <dbReference type="NCBI Taxonomy" id="1033008"/>
    <lineage>
        <taxon>Eukaryota</taxon>
        <taxon>Fungi</taxon>
        <taxon>Dikarya</taxon>
        <taxon>Basidiomycota</taxon>
        <taxon>Agaricomycotina</taxon>
        <taxon>Agaricomycetes</taxon>
        <taxon>Agaricomycetidae</taxon>
        <taxon>Agaricales</taxon>
        <taxon>Marasmiineae</taxon>
        <taxon>Mycenaceae</taxon>
        <taxon>Mycena</taxon>
    </lineage>
</organism>
<dbReference type="AlphaFoldDB" id="A0AAD6ZWG7"/>
<evidence type="ECO:0008006" key="4">
    <source>
        <dbReference type="Google" id="ProtNLM"/>
    </source>
</evidence>
<feature type="region of interest" description="Disordered" evidence="1">
    <location>
        <begin position="1"/>
        <end position="75"/>
    </location>
</feature>
<gene>
    <name evidence="2" type="ORF">DFH08DRAFT_963163</name>
</gene>
<reference evidence="2" key="1">
    <citation type="submission" date="2023-03" db="EMBL/GenBank/DDBJ databases">
        <title>Massive genome expansion in bonnet fungi (Mycena s.s.) driven by repeated elements and novel gene families across ecological guilds.</title>
        <authorList>
            <consortium name="Lawrence Berkeley National Laboratory"/>
            <person name="Harder C.B."/>
            <person name="Miyauchi S."/>
            <person name="Viragh M."/>
            <person name="Kuo A."/>
            <person name="Thoen E."/>
            <person name="Andreopoulos B."/>
            <person name="Lu D."/>
            <person name="Skrede I."/>
            <person name="Drula E."/>
            <person name="Henrissat B."/>
            <person name="Morin E."/>
            <person name="Kohler A."/>
            <person name="Barry K."/>
            <person name="LaButti K."/>
            <person name="Morin E."/>
            <person name="Salamov A."/>
            <person name="Lipzen A."/>
            <person name="Mereny Z."/>
            <person name="Hegedus B."/>
            <person name="Baldrian P."/>
            <person name="Stursova M."/>
            <person name="Weitz H."/>
            <person name="Taylor A."/>
            <person name="Grigoriev I.V."/>
            <person name="Nagy L.G."/>
            <person name="Martin F."/>
            <person name="Kauserud H."/>
        </authorList>
    </citation>
    <scope>NUCLEOTIDE SEQUENCE</scope>
    <source>
        <strain evidence="2">CBHHK002</strain>
    </source>
</reference>
<accession>A0AAD6ZWG7</accession>
<evidence type="ECO:0000256" key="1">
    <source>
        <dbReference type="SAM" id="MobiDB-lite"/>
    </source>
</evidence>
<sequence length="240" mass="26621">MSTTTIMHTQLGVAPHESISQSSGPQMRKGSLIDIEEVDNTPEPDVAPAPKEAPDLEPEGIRSRSSSTNPFRNEQGVPIEIQLQSEVELVETVEVEMVEMVEEVTVEVEVGVDLPVEAEYWVLLGVIGQGIKDALKNQSAPPSSDKSWARVQDPGTFNGKDPDKLRTFLFPGILNFKDRPSAFVRDYQKVNYMISYLTGGALGWFEPSIVDPDPENIPTWLNNYDTFVSELQLNPSTYDP</sequence>
<feature type="compositionally biased region" description="Polar residues" evidence="1">
    <location>
        <begin position="63"/>
        <end position="72"/>
    </location>
</feature>